<evidence type="ECO:0000313" key="1">
    <source>
        <dbReference type="EMBL" id="KPM03934.1"/>
    </source>
</evidence>
<evidence type="ECO:0000313" key="2">
    <source>
        <dbReference type="Proteomes" id="UP000616769"/>
    </source>
</evidence>
<dbReference type="VEuPathDB" id="VectorBase:SSCA008498"/>
<dbReference type="OrthoDB" id="68483at2759"/>
<organism evidence="1 2">
    <name type="scientific">Sarcoptes scabiei</name>
    <name type="common">Itch mite</name>
    <name type="synonym">Acarus scabiei</name>
    <dbReference type="NCBI Taxonomy" id="52283"/>
    <lineage>
        <taxon>Eukaryota</taxon>
        <taxon>Metazoa</taxon>
        <taxon>Ecdysozoa</taxon>
        <taxon>Arthropoda</taxon>
        <taxon>Chelicerata</taxon>
        <taxon>Arachnida</taxon>
        <taxon>Acari</taxon>
        <taxon>Acariformes</taxon>
        <taxon>Sarcoptiformes</taxon>
        <taxon>Astigmata</taxon>
        <taxon>Psoroptidia</taxon>
        <taxon>Sarcoptoidea</taxon>
        <taxon>Sarcoptidae</taxon>
        <taxon>Sarcoptinae</taxon>
        <taxon>Sarcoptes</taxon>
    </lineage>
</organism>
<comment type="caution">
    <text evidence="1">The sequence shown here is derived from an EMBL/GenBank/DDBJ whole genome shotgun (WGS) entry which is preliminary data.</text>
</comment>
<reference evidence="1 2" key="1">
    <citation type="journal article" date="2015" name="Parasit. Vectors">
        <title>Draft genome of the scabies mite.</title>
        <authorList>
            <person name="Rider S.D.Jr."/>
            <person name="Morgan M.S."/>
            <person name="Arlian L.G."/>
        </authorList>
    </citation>
    <scope>NUCLEOTIDE SEQUENCE [LARGE SCALE GENOMIC DNA]</scope>
    <source>
        <strain evidence="1">Arlian Lab</strain>
    </source>
</reference>
<dbReference type="Proteomes" id="UP000616769">
    <property type="component" value="Unassembled WGS sequence"/>
</dbReference>
<name>A0A131ZZ26_SARSC</name>
<protein>
    <submittedName>
        <fullName evidence="1">Uncharacterized protein</fullName>
    </submittedName>
</protein>
<proteinExistence type="predicted"/>
<sequence>MPTENRQIDCYRGLTVLTRIYNKYYPIPDEERLVNYEQFQESLKQLPLWRSSRFVGQESMRMKLITKKNQLNFI</sequence>
<dbReference type="EMBL" id="JXLN01006689">
    <property type="protein sequence ID" value="KPM03934.1"/>
    <property type="molecule type" value="Genomic_DNA"/>
</dbReference>
<accession>A0A131ZZ26</accession>
<dbReference type="AlphaFoldDB" id="A0A131ZZ26"/>
<gene>
    <name evidence="1" type="ORF">QR98_0023730</name>
</gene>